<dbReference type="EMBL" id="JAKZBV010000001">
    <property type="protein sequence ID" value="MCH6472011.1"/>
    <property type="molecule type" value="Genomic_DNA"/>
</dbReference>
<comment type="subcellular location">
    <subcellularLocation>
        <location evidence="2">Gas vesicle</location>
    </subcellularLocation>
</comment>
<keyword evidence="5" id="KW-1185">Reference proteome</keyword>
<proteinExistence type="inferred from homology"/>
<dbReference type="PANTHER" id="PTHR40137">
    <property type="entry name" value="PROTEIN GVPK 1"/>
    <property type="match status" value="1"/>
</dbReference>
<dbReference type="Pfam" id="PF05121">
    <property type="entry name" value="GvpK"/>
    <property type="match status" value="1"/>
</dbReference>
<dbReference type="PANTHER" id="PTHR40137:SF2">
    <property type="entry name" value="PROTEIN GVPK 1"/>
    <property type="match status" value="1"/>
</dbReference>
<organism evidence="4 5">
    <name type="scientific">Sinomonas terrae</name>
    <dbReference type="NCBI Taxonomy" id="2908838"/>
    <lineage>
        <taxon>Bacteria</taxon>
        <taxon>Bacillati</taxon>
        <taxon>Actinomycetota</taxon>
        <taxon>Actinomycetes</taxon>
        <taxon>Micrococcales</taxon>
        <taxon>Micrococcaceae</taxon>
        <taxon>Sinomonas</taxon>
    </lineage>
</organism>
<evidence type="ECO:0000256" key="1">
    <source>
        <dbReference type="ARBA" id="ARBA00022987"/>
    </source>
</evidence>
<sequence length="107" mass="11835">MSTLRIDEDNLKNGVLTLVVTLVEVIQEALEAQAVRRIEGGSLTDEEQDRLGNALLELDEAMAQLKRDHGIDESVEELRRGLDDIVVDLVDKVTNPGRWGEARGELG</sequence>
<comment type="similarity">
    <text evidence="3">Belongs to the gas vesicle GvpK family.</text>
</comment>
<accession>A0ABS9U5P3</accession>
<reference evidence="4 5" key="1">
    <citation type="submission" date="2022-03" db="EMBL/GenBank/DDBJ databases">
        <title>Sinomonas sp. isolated from a soil.</title>
        <authorList>
            <person name="Han J."/>
            <person name="Kim D.-U."/>
        </authorList>
    </citation>
    <scope>NUCLEOTIDE SEQUENCE [LARGE SCALE GENOMIC DNA]</scope>
    <source>
        <strain evidence="4 5">5-5</strain>
    </source>
</reference>
<evidence type="ECO:0000313" key="4">
    <source>
        <dbReference type="EMBL" id="MCH6472011.1"/>
    </source>
</evidence>
<evidence type="ECO:0000256" key="3">
    <source>
        <dbReference type="ARBA" id="ARBA00035659"/>
    </source>
</evidence>
<dbReference type="Proteomes" id="UP001202922">
    <property type="component" value="Unassembled WGS sequence"/>
</dbReference>
<gene>
    <name evidence="4" type="ORF">L0M17_18910</name>
</gene>
<dbReference type="RefSeq" id="WP_241055931.1">
    <property type="nucleotide sequence ID" value="NZ_JAKZBV010000001.1"/>
</dbReference>
<name>A0ABS9U5P3_9MICC</name>
<protein>
    <submittedName>
        <fullName evidence="4">Gas vesicle protein K</fullName>
    </submittedName>
</protein>
<dbReference type="InterPro" id="IPR007805">
    <property type="entry name" value="GvpK"/>
</dbReference>
<comment type="caution">
    <text evidence="4">The sequence shown here is derived from an EMBL/GenBank/DDBJ whole genome shotgun (WGS) entry which is preliminary data.</text>
</comment>
<evidence type="ECO:0000313" key="5">
    <source>
        <dbReference type="Proteomes" id="UP001202922"/>
    </source>
</evidence>
<keyword evidence="1" id="KW-0304">Gas vesicle</keyword>
<evidence type="ECO:0000256" key="2">
    <source>
        <dbReference type="ARBA" id="ARBA00035108"/>
    </source>
</evidence>